<keyword evidence="2" id="KW-0472">Membrane</keyword>
<feature type="region of interest" description="Disordered" evidence="1">
    <location>
        <begin position="514"/>
        <end position="549"/>
    </location>
</feature>
<keyword evidence="5" id="KW-1185">Reference proteome</keyword>
<dbReference type="InterPro" id="IPR007391">
    <property type="entry name" value="Vancomycin_resist_VanW"/>
</dbReference>
<protein>
    <submittedName>
        <fullName evidence="4">Vancomycin resistance protein YoaR</fullName>
    </submittedName>
</protein>
<dbReference type="Pfam" id="PF12229">
    <property type="entry name" value="PG_binding_4"/>
    <property type="match status" value="1"/>
</dbReference>
<dbReference type="RefSeq" id="WP_123379605.1">
    <property type="nucleotide sequence ID" value="NZ_RJKN01000003.1"/>
</dbReference>
<organism evidence="4 5">
    <name type="scientific">Pseudokineococcus lusitanus</name>
    <dbReference type="NCBI Taxonomy" id="763993"/>
    <lineage>
        <taxon>Bacteria</taxon>
        <taxon>Bacillati</taxon>
        <taxon>Actinomycetota</taxon>
        <taxon>Actinomycetes</taxon>
        <taxon>Kineosporiales</taxon>
        <taxon>Kineosporiaceae</taxon>
        <taxon>Pseudokineococcus</taxon>
    </lineage>
</organism>
<dbReference type="Proteomes" id="UP000276232">
    <property type="component" value="Unassembled WGS sequence"/>
</dbReference>
<name>A0A3N1HN73_9ACTN</name>
<dbReference type="AlphaFoldDB" id="A0A3N1HN73"/>
<proteinExistence type="predicted"/>
<gene>
    <name evidence="4" type="ORF">EDC03_1551</name>
</gene>
<feature type="transmembrane region" description="Helical" evidence="2">
    <location>
        <begin position="26"/>
        <end position="48"/>
    </location>
</feature>
<evidence type="ECO:0000256" key="1">
    <source>
        <dbReference type="SAM" id="MobiDB-lite"/>
    </source>
</evidence>
<dbReference type="InterPro" id="IPR052913">
    <property type="entry name" value="Glycopeptide_resist_protein"/>
</dbReference>
<dbReference type="PANTHER" id="PTHR35788">
    <property type="entry name" value="EXPORTED PROTEIN-RELATED"/>
    <property type="match status" value="1"/>
</dbReference>
<dbReference type="PANTHER" id="PTHR35788:SF1">
    <property type="entry name" value="EXPORTED PROTEIN"/>
    <property type="match status" value="1"/>
</dbReference>
<accession>A0A3N1HN73</accession>
<feature type="compositionally biased region" description="Polar residues" evidence="1">
    <location>
        <begin position="1"/>
        <end position="10"/>
    </location>
</feature>
<keyword evidence="2" id="KW-1133">Transmembrane helix</keyword>
<feature type="domain" description="YoaR-like putative peptidoglycan binding" evidence="3">
    <location>
        <begin position="270"/>
        <end position="333"/>
    </location>
</feature>
<keyword evidence="2" id="KW-0812">Transmembrane</keyword>
<dbReference type="InterPro" id="IPR022029">
    <property type="entry name" value="YoaR-like_PG-bd"/>
</dbReference>
<dbReference type="EMBL" id="RJKN01000003">
    <property type="protein sequence ID" value="ROP43954.1"/>
    <property type="molecule type" value="Genomic_DNA"/>
</dbReference>
<evidence type="ECO:0000256" key="2">
    <source>
        <dbReference type="SAM" id="Phobius"/>
    </source>
</evidence>
<evidence type="ECO:0000313" key="4">
    <source>
        <dbReference type="EMBL" id="ROP43954.1"/>
    </source>
</evidence>
<sequence>MASRTASRTADGTGEGGRRRRPGRRAWLVAGGVVVLVGGYGAAAAVAADRVPSGTTVLGQDLGGLDREGAEQRLGEAFAAATAAPLPVEVAGGTQEVVPDEAGLRLDAAATADRLVGFSLDPRDLWRHVADRGVAVEPVADVDEDALADAVAGVAGAVDTEPVEGAVTFVPAGYEVVEATPGTSVDTGGAADALASAWPAALEGDAPVELPSEEVPPVVDAEAVADFVTSFADPATSAPLPVVVGTLETEVPVEALAPTLLARVGSGDARGTLEPDVDDVALREALLEVEPDVDGDPTDARLEIEGGEPVVVPSSTGRSVDAEALGTAALTALAAPAGAAERVARVPSAEVAPEVSTADVEALGVVEEISEFSTPLSGSNPGRLQNIRVGTGKVDGTLVRPGETFDLNEVLGRRTAAAGYARASIIADGRYVESYGGGVSQISTTVYNAAFFAGMELVTHKPHSFYISRYPEGREATLDFDTIDMIWRNDTSTGVLVQAFTGGGELTVRFWGTDSREVSTSTSPRRNITQPESSELDSDDCIPSSPSSGFQVTVTRQVTEGGRTVHDDSDTVTYTPVPGITCV</sequence>
<comment type="caution">
    <text evidence="4">The sequence shown here is derived from an EMBL/GenBank/DDBJ whole genome shotgun (WGS) entry which is preliminary data.</text>
</comment>
<evidence type="ECO:0000313" key="5">
    <source>
        <dbReference type="Proteomes" id="UP000276232"/>
    </source>
</evidence>
<dbReference type="OrthoDB" id="9813301at2"/>
<reference evidence="4 5" key="1">
    <citation type="journal article" date="2015" name="Stand. Genomic Sci.">
        <title>Genomic Encyclopedia of Bacterial and Archaeal Type Strains, Phase III: the genomes of soil and plant-associated and newly described type strains.</title>
        <authorList>
            <person name="Whitman W.B."/>
            <person name="Woyke T."/>
            <person name="Klenk H.P."/>
            <person name="Zhou Y."/>
            <person name="Lilburn T.G."/>
            <person name="Beck B.J."/>
            <person name="De Vos P."/>
            <person name="Vandamme P."/>
            <person name="Eisen J.A."/>
            <person name="Garrity G."/>
            <person name="Hugenholtz P."/>
            <person name="Kyrpides N.C."/>
        </authorList>
    </citation>
    <scope>NUCLEOTIDE SEQUENCE [LARGE SCALE GENOMIC DNA]</scope>
    <source>
        <strain evidence="4 5">CECT 7306</strain>
    </source>
</reference>
<feature type="compositionally biased region" description="Polar residues" evidence="1">
    <location>
        <begin position="518"/>
        <end position="533"/>
    </location>
</feature>
<feature type="region of interest" description="Disordered" evidence="1">
    <location>
        <begin position="1"/>
        <end position="23"/>
    </location>
</feature>
<dbReference type="InParanoid" id="A0A3N1HN73"/>
<evidence type="ECO:0000259" key="3">
    <source>
        <dbReference type="Pfam" id="PF12229"/>
    </source>
</evidence>
<dbReference type="Pfam" id="PF04294">
    <property type="entry name" value="VanW"/>
    <property type="match status" value="1"/>
</dbReference>